<dbReference type="PATRIC" id="fig|162209.4.peg.3332"/>
<dbReference type="EMBL" id="CP013652">
    <property type="protein sequence ID" value="ALS23486.1"/>
    <property type="molecule type" value="Genomic_DNA"/>
</dbReference>
<dbReference type="KEGG" id="pnp:IJ22_31160"/>
<name>A0A0U2WAS4_9BACL</name>
<evidence type="ECO:0000313" key="2">
    <source>
        <dbReference type="Proteomes" id="UP000061660"/>
    </source>
</evidence>
<dbReference type="GO" id="GO:0016810">
    <property type="term" value="F:hydrolase activity, acting on carbon-nitrogen (but not peptide) bonds"/>
    <property type="evidence" value="ECO:0007669"/>
    <property type="project" value="InterPro"/>
</dbReference>
<gene>
    <name evidence="1" type="ORF">IJ22_31160</name>
</gene>
<keyword evidence="2" id="KW-1185">Reference proteome</keyword>
<accession>A0A0U2WAS4</accession>
<evidence type="ECO:0000313" key="1">
    <source>
        <dbReference type="EMBL" id="ALS23486.1"/>
    </source>
</evidence>
<dbReference type="Proteomes" id="UP000061660">
    <property type="component" value="Chromosome"/>
</dbReference>
<sequence>MQQVSLLIVHADYVITVDRDRRIYKDGAVAIDDGKIIVSEKVMKTSPILGG</sequence>
<dbReference type="Gene3D" id="2.30.40.10">
    <property type="entry name" value="Urease, subunit C, domain 1"/>
    <property type="match status" value="1"/>
</dbReference>
<protein>
    <submittedName>
        <fullName evidence="1">Uncharacterized protein</fullName>
    </submittedName>
</protein>
<dbReference type="InterPro" id="IPR011059">
    <property type="entry name" value="Metal-dep_hydrolase_composite"/>
</dbReference>
<reference evidence="1 2" key="2">
    <citation type="journal article" date="2016" name="Genome Announc.">
        <title>Complete Genome Sequences of Two Interactive Moderate Thermophiles, Paenibacillus napthalenovorans 32O-Y and Paenibacillus sp. 32O-W.</title>
        <authorList>
            <person name="Butler R.R.III."/>
            <person name="Wang J."/>
            <person name="Stark B.C."/>
            <person name="Pombert J.F."/>
        </authorList>
    </citation>
    <scope>NUCLEOTIDE SEQUENCE [LARGE SCALE GENOMIC DNA]</scope>
    <source>
        <strain evidence="1 2">32O-Y</strain>
    </source>
</reference>
<dbReference type="RefSeq" id="WP_160327387.1">
    <property type="nucleotide sequence ID" value="NZ_BJCS01000017.1"/>
</dbReference>
<proteinExistence type="predicted"/>
<dbReference type="OrthoDB" id="9807210at2"/>
<organism evidence="1 2">
    <name type="scientific">Paenibacillus naphthalenovorans</name>
    <dbReference type="NCBI Taxonomy" id="162209"/>
    <lineage>
        <taxon>Bacteria</taxon>
        <taxon>Bacillati</taxon>
        <taxon>Bacillota</taxon>
        <taxon>Bacilli</taxon>
        <taxon>Bacillales</taxon>
        <taxon>Paenibacillaceae</taxon>
        <taxon>Paenibacillus</taxon>
    </lineage>
</organism>
<reference evidence="2" key="1">
    <citation type="submission" date="2015-12" db="EMBL/GenBank/DDBJ databases">
        <title>Complete genome sequences of two moderately thermophilic Paenibacillus species.</title>
        <authorList>
            <person name="Butler R.III."/>
            <person name="Wang J."/>
            <person name="Stark B.C."/>
            <person name="Pombert J.-F."/>
        </authorList>
    </citation>
    <scope>NUCLEOTIDE SEQUENCE [LARGE SCALE GENOMIC DNA]</scope>
    <source>
        <strain evidence="2">32O-Y</strain>
    </source>
</reference>
<dbReference type="AlphaFoldDB" id="A0A0U2WAS4"/>